<comment type="caution">
    <text evidence="2">The sequence shown here is derived from an EMBL/GenBank/DDBJ whole genome shotgun (WGS) entry which is preliminary data.</text>
</comment>
<dbReference type="Proteomes" id="UP000187209">
    <property type="component" value="Unassembled WGS sequence"/>
</dbReference>
<evidence type="ECO:0000256" key="1">
    <source>
        <dbReference type="SAM" id="Phobius"/>
    </source>
</evidence>
<protein>
    <submittedName>
        <fullName evidence="2">Uncharacterized protein</fullName>
    </submittedName>
</protein>
<dbReference type="AlphaFoldDB" id="A0A1R2CR95"/>
<keyword evidence="1" id="KW-1133">Transmembrane helix</keyword>
<feature type="transmembrane region" description="Helical" evidence="1">
    <location>
        <begin position="195"/>
        <end position="222"/>
    </location>
</feature>
<name>A0A1R2CR95_9CILI</name>
<keyword evidence="1" id="KW-0812">Transmembrane</keyword>
<dbReference type="EMBL" id="MPUH01000079">
    <property type="protein sequence ID" value="OMJ91532.1"/>
    <property type="molecule type" value="Genomic_DNA"/>
</dbReference>
<feature type="transmembrane region" description="Helical" evidence="1">
    <location>
        <begin position="130"/>
        <end position="151"/>
    </location>
</feature>
<sequence length="415" mass="48035">MPSCNTECNKHGSWINEDCSCDLGWFNSNSSCCSIKGNDLWKQGWDFFVIFFNILFSIIFTYSFLKLYNSLKREKTSWRNKMVRMFKSPKNLSLLGICLISLVRVIWLSFDPLIFKGKSNRLIDRLLFETTYPLLFTVLSSVLLVWSGMYQGIRKKKYDPFKYIRKIIIGFMIIAYPVTWIVSINKGLHKENESWYLVGYISLAVCSILVTLMFVLYAILLIRYVDRPNKNKKSYSPANTLKTPKKMHTNIGEINMENEEWIDVISEKSKNVSKSFEYLNENKIDPYYKKTEIGDDKYFLRLSTDDKKIIKKLLAMTTAAGISGLLIIAVGTPLTVKNNTISDDVTFFGIFLEFSIEAGICLLISIAFTTQIKNPDKENIKQTAYIARTIRNQAPSIKASKQFQHISKRLELYYH</sequence>
<keyword evidence="1" id="KW-0472">Membrane</keyword>
<accession>A0A1R2CR95</accession>
<evidence type="ECO:0000313" key="2">
    <source>
        <dbReference type="EMBL" id="OMJ91532.1"/>
    </source>
</evidence>
<organism evidence="2 3">
    <name type="scientific">Stentor coeruleus</name>
    <dbReference type="NCBI Taxonomy" id="5963"/>
    <lineage>
        <taxon>Eukaryota</taxon>
        <taxon>Sar</taxon>
        <taxon>Alveolata</taxon>
        <taxon>Ciliophora</taxon>
        <taxon>Postciliodesmatophora</taxon>
        <taxon>Heterotrichea</taxon>
        <taxon>Heterotrichida</taxon>
        <taxon>Stentoridae</taxon>
        <taxon>Stentor</taxon>
    </lineage>
</organism>
<feature type="transmembrane region" description="Helical" evidence="1">
    <location>
        <begin position="163"/>
        <end position="183"/>
    </location>
</feature>
<feature type="transmembrane region" description="Helical" evidence="1">
    <location>
        <begin position="346"/>
        <end position="368"/>
    </location>
</feature>
<reference evidence="2 3" key="1">
    <citation type="submission" date="2016-11" db="EMBL/GenBank/DDBJ databases">
        <title>The macronuclear genome of Stentor coeruleus: a giant cell with tiny introns.</title>
        <authorList>
            <person name="Slabodnick M."/>
            <person name="Ruby J.G."/>
            <person name="Reiff S.B."/>
            <person name="Swart E.C."/>
            <person name="Gosai S."/>
            <person name="Prabakaran S."/>
            <person name="Witkowska E."/>
            <person name="Larue G.E."/>
            <person name="Fisher S."/>
            <person name="Freeman R.M."/>
            <person name="Gunawardena J."/>
            <person name="Chu W."/>
            <person name="Stover N.A."/>
            <person name="Gregory B.D."/>
            <person name="Nowacki M."/>
            <person name="Derisi J."/>
            <person name="Roy S.W."/>
            <person name="Marshall W.F."/>
            <person name="Sood P."/>
        </authorList>
    </citation>
    <scope>NUCLEOTIDE SEQUENCE [LARGE SCALE GENOMIC DNA]</scope>
    <source>
        <strain evidence="2">WM001</strain>
    </source>
</reference>
<dbReference type="OrthoDB" id="306386at2759"/>
<proteinExistence type="predicted"/>
<keyword evidence="3" id="KW-1185">Reference proteome</keyword>
<feature type="transmembrane region" description="Helical" evidence="1">
    <location>
        <begin position="92"/>
        <end position="110"/>
    </location>
</feature>
<feature type="transmembrane region" description="Helical" evidence="1">
    <location>
        <begin position="47"/>
        <end position="71"/>
    </location>
</feature>
<evidence type="ECO:0000313" key="3">
    <source>
        <dbReference type="Proteomes" id="UP000187209"/>
    </source>
</evidence>
<feature type="transmembrane region" description="Helical" evidence="1">
    <location>
        <begin position="313"/>
        <end position="334"/>
    </location>
</feature>
<gene>
    <name evidence="2" type="ORF">SteCoe_5904</name>
</gene>